<accession>B9Z806</accession>
<feature type="domain" description="Glycosyl hydrolase family 13 catalytic" evidence="3">
    <location>
        <begin position="61"/>
        <end position="415"/>
    </location>
</feature>
<dbReference type="Gene3D" id="3.90.400.10">
    <property type="entry name" value="Oligo-1,6-glucosidase, Domain 2"/>
    <property type="match status" value="1"/>
</dbReference>
<dbReference type="RefSeq" id="WP_008955511.1">
    <property type="nucleotide sequence ID" value="NZ_ACIS01000011.1"/>
</dbReference>
<dbReference type="Gene3D" id="3.20.20.80">
    <property type="entry name" value="Glycosidases"/>
    <property type="match status" value="2"/>
</dbReference>
<dbReference type="GO" id="GO:0009313">
    <property type="term" value="P:oligosaccharide catabolic process"/>
    <property type="evidence" value="ECO:0007669"/>
    <property type="project" value="TreeGrafter"/>
</dbReference>
<dbReference type="Proteomes" id="UP000003165">
    <property type="component" value="Unassembled WGS sequence"/>
</dbReference>
<dbReference type="EMBL" id="ACIS01000011">
    <property type="protein sequence ID" value="EEG07061.1"/>
    <property type="molecule type" value="Genomic_DNA"/>
</dbReference>
<dbReference type="Pfam" id="PF00128">
    <property type="entry name" value="Alpha-amylase"/>
    <property type="match status" value="1"/>
</dbReference>
<dbReference type="SMART" id="SM00642">
    <property type="entry name" value="Aamy"/>
    <property type="match status" value="1"/>
</dbReference>
<evidence type="ECO:0000259" key="3">
    <source>
        <dbReference type="SMART" id="SM00642"/>
    </source>
</evidence>
<dbReference type="AlphaFoldDB" id="B9Z806"/>
<dbReference type="InterPro" id="IPR006047">
    <property type="entry name" value="GH13_cat_dom"/>
</dbReference>
<keyword evidence="2" id="KW-0732">Signal</keyword>
<feature type="signal peptide" evidence="2">
    <location>
        <begin position="1"/>
        <end position="27"/>
    </location>
</feature>
<evidence type="ECO:0000313" key="4">
    <source>
        <dbReference type="EMBL" id="EEG07061.1"/>
    </source>
</evidence>
<gene>
    <name evidence="4" type="ORF">FuraDRAFT_3492</name>
</gene>
<name>B9Z806_9NEIS</name>
<keyword evidence="5" id="KW-1185">Reference proteome</keyword>
<protein>
    <submittedName>
        <fullName evidence="4">Alpha amylase catalytic region</fullName>
    </submittedName>
</protein>
<proteinExistence type="inferred from homology"/>
<dbReference type="PANTHER" id="PTHR10357">
    <property type="entry name" value="ALPHA-AMYLASE FAMILY MEMBER"/>
    <property type="match status" value="1"/>
</dbReference>
<dbReference type="eggNOG" id="COG0366">
    <property type="taxonomic scope" value="Bacteria"/>
</dbReference>
<dbReference type="InterPro" id="IPR013780">
    <property type="entry name" value="Glyco_hydro_b"/>
</dbReference>
<evidence type="ECO:0000256" key="1">
    <source>
        <dbReference type="ARBA" id="ARBA00008061"/>
    </source>
</evidence>
<organism evidence="4 5">
    <name type="scientific">Pseudogulbenkiania ferrooxidans 2002</name>
    <dbReference type="NCBI Taxonomy" id="279714"/>
    <lineage>
        <taxon>Bacteria</taxon>
        <taxon>Pseudomonadati</taxon>
        <taxon>Pseudomonadota</taxon>
        <taxon>Betaproteobacteria</taxon>
        <taxon>Neisseriales</taxon>
        <taxon>Chromobacteriaceae</taxon>
        <taxon>Pseudogulbenkiania</taxon>
    </lineage>
</organism>
<dbReference type="PANTHER" id="PTHR10357:SF179">
    <property type="entry name" value="NEUTRAL AND BASIC AMINO ACID TRANSPORT PROTEIN RBAT"/>
    <property type="match status" value="1"/>
</dbReference>
<reference evidence="4 5" key="1">
    <citation type="submission" date="2009-02" db="EMBL/GenBank/DDBJ databases">
        <title>Sequencing of the draft genome and assembly of Lutiella nitroferrum 2002.</title>
        <authorList>
            <consortium name="US DOE Joint Genome Institute (JGI-PGF)"/>
            <person name="Lucas S."/>
            <person name="Copeland A."/>
            <person name="Lapidus A."/>
            <person name="Glavina del Rio T."/>
            <person name="Tice H."/>
            <person name="Bruce D."/>
            <person name="Goodwin L."/>
            <person name="Pitluck S."/>
            <person name="Larimer F."/>
            <person name="Land M.L."/>
            <person name="Hauser L."/>
            <person name="Coates J.D."/>
        </authorList>
    </citation>
    <scope>NUCLEOTIDE SEQUENCE [LARGE SCALE GENOMIC DNA]</scope>
    <source>
        <strain evidence="4 5">2002</strain>
    </source>
</reference>
<dbReference type="CDD" id="cd11316">
    <property type="entry name" value="AmyAc_bac2_AmyA"/>
    <property type="match status" value="1"/>
</dbReference>
<comment type="similarity">
    <text evidence="1">Belongs to the glycosyl hydrolase 13 family.</text>
</comment>
<dbReference type="InterPro" id="IPR017853">
    <property type="entry name" value="GH"/>
</dbReference>
<dbReference type="GO" id="GO:0004556">
    <property type="term" value="F:alpha-amylase activity"/>
    <property type="evidence" value="ECO:0007669"/>
    <property type="project" value="TreeGrafter"/>
</dbReference>
<feature type="chain" id="PRO_5002893619" evidence="2">
    <location>
        <begin position="28"/>
        <end position="532"/>
    </location>
</feature>
<sequence length="532" mass="57677" precursor="true">MKPSTLKKAAGVLAAVAGLQMAAPAGAAASMPGMPDLGPVAIERHDSGLPADWMRKSVFMEILVRAYQDSNGDGVGDLPGLIRRLDYLKSLGVGALWLLPIYPSADRDHGYAVTNYRDVAPEFGSLADLDRLVQEAHRRGIAVILDYVINHSADSLPLFEAAKADPASPWRDWYVWSAAKPEGWTTYGGDPWHAGAGGYYYAAFSPQMPDFNFHNPAVLEFHLNNLKFWLNRGIDGFRFDAVGALVENGPLAWENQPENLRIMASIRALVEQYGKRYMVAEVPGAPAEFAAADSAGSAFAFGLQHEIVKSAQLGRVQPGLLDYLKHNPVERMGTFLANHDSFAGARLAQQFDGDEAANELAAATLLTLPGIPFLYYGEEIGQGPSEAVQYEDQRLRGPMSWDGSGAGFSAGKPFRPLADNAQSHNVASEDGRADSLLNRYRALIRLRREQPALSIGTLQLLSNDDDPALVFERSLEKQRLLVAINYSSGEVPLKLPAGRWRPVHPAPAAGLAIAAPLRLAPQQVAVFKSSAE</sequence>
<dbReference type="InterPro" id="IPR045857">
    <property type="entry name" value="O16G_dom_2"/>
</dbReference>
<dbReference type="Gene3D" id="2.60.40.1180">
    <property type="entry name" value="Golgi alpha-mannosidase II"/>
    <property type="match status" value="1"/>
</dbReference>
<evidence type="ECO:0000256" key="2">
    <source>
        <dbReference type="SAM" id="SignalP"/>
    </source>
</evidence>
<dbReference type="SUPFAM" id="SSF51445">
    <property type="entry name" value="(Trans)glycosidases"/>
    <property type="match status" value="1"/>
</dbReference>
<comment type="caution">
    <text evidence="4">The sequence shown here is derived from an EMBL/GenBank/DDBJ whole genome shotgun (WGS) entry which is preliminary data.</text>
</comment>
<dbReference type="SUPFAM" id="SSF51011">
    <property type="entry name" value="Glycosyl hydrolase domain"/>
    <property type="match status" value="1"/>
</dbReference>
<evidence type="ECO:0000313" key="5">
    <source>
        <dbReference type="Proteomes" id="UP000003165"/>
    </source>
</evidence>